<feature type="transmembrane region" description="Helical" evidence="7">
    <location>
        <begin position="757"/>
        <end position="783"/>
    </location>
</feature>
<sequence length="787" mass="80418">MLTLASVRARWAGLAGSLVALALGVALVAATGLLLWGTLGAGDRAPQRYARAAAVAVPLDELTVETEHGYRSRPLAVPHGLTPAQLAALGPGVVDRWAYARLLSGGRDQVGRPWPVAEFGTHRLTAGRGPVADDEVVVWAGGGAVGERVTVLTAGGPRLYTVVGTLAPARFERALFFTDAEAARLSPRVDALILPGTAVPALPEGVNLRTGPDLRALDPDAARDAESLVAATAFLGTAGGIAVFVSGFVVASGFAYAVARRRRELALLRAVGATPGQVRRLVLGEGLVVGFLACVAGSAAARPVAEVLADLLRDNGFAPDWFTIPDTRVPLVLAVLIGLASAVAGALPAAWRAGRTRPVAALRESIVDARGMPLPRWLCGLATLAGALYVLWWPVLAEPAAALKRKGYVPGVMLLVVAFAVLAPALIGPAARVLGWPLRGVTGLLTRETALAATRRTAATAAPVLLTVGLAACLLGITSTVDRAKAAEALPRTGFAVVPAGAPGLDRELVERLRAIPGVDVGVSYPTALYELEDGVAFLERPAQAVDPGAIAELPVLAGSLADLRDDTVVVDTDWHRRVGETVRVWRGDGTPVTLRVAAVVREGVGGNGAYLTRAHAAGELATRAVVRPRKGTAPGAVAAALRAAVTGHGAGILTPEPAPGSRVTAAGMWVVVGIATVYSGLSIVGTVLMAGRERRRELRLLRLAGATPGQVLRVVIADAVFVTGLGVVLALCAAAVTLGGLWVALFRLTGAVPAVVVPGGLGVVVAAAAGLTVIVSVLAAFASKKG</sequence>
<dbReference type="InterPro" id="IPR050250">
    <property type="entry name" value="Macrolide_Exporter_MacB"/>
</dbReference>
<evidence type="ECO:0000256" key="7">
    <source>
        <dbReference type="SAM" id="Phobius"/>
    </source>
</evidence>
<feature type="transmembrane region" description="Helical" evidence="7">
    <location>
        <begin position="457"/>
        <end position="477"/>
    </location>
</feature>
<dbReference type="EMBL" id="BOPG01000044">
    <property type="protein sequence ID" value="GIJ59090.1"/>
    <property type="molecule type" value="Genomic_DNA"/>
</dbReference>
<protein>
    <recommendedName>
        <fullName evidence="8">ABC3 transporter permease C-terminal domain-containing protein</fullName>
    </recommendedName>
</protein>
<organism evidence="9 10">
    <name type="scientific">Virgisporangium aurantiacum</name>
    <dbReference type="NCBI Taxonomy" id="175570"/>
    <lineage>
        <taxon>Bacteria</taxon>
        <taxon>Bacillati</taxon>
        <taxon>Actinomycetota</taxon>
        <taxon>Actinomycetes</taxon>
        <taxon>Micromonosporales</taxon>
        <taxon>Micromonosporaceae</taxon>
        <taxon>Virgisporangium</taxon>
    </lineage>
</organism>
<keyword evidence="2" id="KW-1003">Cell membrane</keyword>
<dbReference type="GO" id="GO:0005886">
    <property type="term" value="C:plasma membrane"/>
    <property type="evidence" value="ECO:0007669"/>
    <property type="project" value="UniProtKB-SubCell"/>
</dbReference>
<feature type="transmembrane region" description="Helical" evidence="7">
    <location>
        <begin position="712"/>
        <end position="745"/>
    </location>
</feature>
<gene>
    <name evidence="9" type="ORF">Vau01_066060</name>
</gene>
<dbReference type="InterPro" id="IPR003838">
    <property type="entry name" value="ABC3_permease_C"/>
</dbReference>
<evidence type="ECO:0000256" key="6">
    <source>
        <dbReference type="ARBA" id="ARBA00038076"/>
    </source>
</evidence>
<dbReference type="AlphaFoldDB" id="A0A8J3ZCC6"/>
<feature type="domain" description="ABC3 transporter permease C-terminal" evidence="8">
    <location>
        <begin position="238"/>
        <end position="356"/>
    </location>
</feature>
<feature type="transmembrane region" description="Helical" evidence="7">
    <location>
        <begin position="12"/>
        <end position="36"/>
    </location>
</feature>
<evidence type="ECO:0000313" key="9">
    <source>
        <dbReference type="EMBL" id="GIJ59090.1"/>
    </source>
</evidence>
<evidence type="ECO:0000259" key="8">
    <source>
        <dbReference type="Pfam" id="PF02687"/>
    </source>
</evidence>
<keyword evidence="4 7" id="KW-1133">Transmembrane helix</keyword>
<evidence type="ECO:0000256" key="1">
    <source>
        <dbReference type="ARBA" id="ARBA00004651"/>
    </source>
</evidence>
<evidence type="ECO:0000256" key="2">
    <source>
        <dbReference type="ARBA" id="ARBA00022475"/>
    </source>
</evidence>
<feature type="transmembrane region" description="Helical" evidence="7">
    <location>
        <begin position="374"/>
        <end position="392"/>
    </location>
</feature>
<comment type="subcellular location">
    <subcellularLocation>
        <location evidence="1">Cell membrane</location>
        <topology evidence="1">Multi-pass membrane protein</topology>
    </subcellularLocation>
</comment>
<feature type="transmembrane region" description="Helical" evidence="7">
    <location>
        <begin position="412"/>
        <end position="436"/>
    </location>
</feature>
<comment type="similarity">
    <text evidence="6">Belongs to the ABC-4 integral membrane protein family.</text>
</comment>
<evidence type="ECO:0000256" key="5">
    <source>
        <dbReference type="ARBA" id="ARBA00023136"/>
    </source>
</evidence>
<reference evidence="9" key="1">
    <citation type="submission" date="2021-01" db="EMBL/GenBank/DDBJ databases">
        <title>Whole genome shotgun sequence of Virgisporangium aurantiacum NBRC 16421.</title>
        <authorList>
            <person name="Komaki H."/>
            <person name="Tamura T."/>
        </authorList>
    </citation>
    <scope>NUCLEOTIDE SEQUENCE</scope>
    <source>
        <strain evidence="9">NBRC 16421</strain>
    </source>
</reference>
<evidence type="ECO:0000313" key="10">
    <source>
        <dbReference type="Proteomes" id="UP000612585"/>
    </source>
</evidence>
<feature type="domain" description="ABC3 transporter permease C-terminal" evidence="8">
    <location>
        <begin position="671"/>
        <end position="782"/>
    </location>
</feature>
<evidence type="ECO:0000256" key="3">
    <source>
        <dbReference type="ARBA" id="ARBA00022692"/>
    </source>
</evidence>
<feature type="transmembrane region" description="Helical" evidence="7">
    <location>
        <begin position="280"/>
        <end position="301"/>
    </location>
</feature>
<dbReference type="PANTHER" id="PTHR30572:SF4">
    <property type="entry name" value="ABC TRANSPORTER PERMEASE YTRF"/>
    <property type="match status" value="1"/>
</dbReference>
<accession>A0A8J3ZCC6</accession>
<feature type="transmembrane region" description="Helical" evidence="7">
    <location>
        <begin position="331"/>
        <end position="353"/>
    </location>
</feature>
<evidence type="ECO:0000256" key="4">
    <source>
        <dbReference type="ARBA" id="ARBA00022989"/>
    </source>
</evidence>
<keyword evidence="5 7" id="KW-0472">Membrane</keyword>
<comment type="caution">
    <text evidence="9">The sequence shown here is derived from an EMBL/GenBank/DDBJ whole genome shotgun (WGS) entry which is preliminary data.</text>
</comment>
<feature type="transmembrane region" description="Helical" evidence="7">
    <location>
        <begin position="667"/>
        <end position="691"/>
    </location>
</feature>
<keyword evidence="10" id="KW-1185">Reference proteome</keyword>
<proteinExistence type="inferred from homology"/>
<keyword evidence="3 7" id="KW-0812">Transmembrane</keyword>
<dbReference type="Proteomes" id="UP000612585">
    <property type="component" value="Unassembled WGS sequence"/>
</dbReference>
<dbReference type="Pfam" id="PF02687">
    <property type="entry name" value="FtsX"/>
    <property type="match status" value="2"/>
</dbReference>
<dbReference type="GO" id="GO:0022857">
    <property type="term" value="F:transmembrane transporter activity"/>
    <property type="evidence" value="ECO:0007669"/>
    <property type="project" value="TreeGrafter"/>
</dbReference>
<dbReference type="PANTHER" id="PTHR30572">
    <property type="entry name" value="MEMBRANE COMPONENT OF TRANSPORTER-RELATED"/>
    <property type="match status" value="1"/>
</dbReference>
<name>A0A8J3ZCC6_9ACTN</name>
<dbReference type="RefSeq" id="WP_204000757.1">
    <property type="nucleotide sequence ID" value="NZ_BOPG01000044.1"/>
</dbReference>
<feature type="transmembrane region" description="Helical" evidence="7">
    <location>
        <begin position="233"/>
        <end position="259"/>
    </location>
</feature>